<evidence type="ECO:0000313" key="4">
    <source>
        <dbReference type="Proteomes" id="UP000053617"/>
    </source>
</evidence>
<organism evidence="3 4">
    <name type="scientific">Rhinocladiella mackenziei CBS 650.93</name>
    <dbReference type="NCBI Taxonomy" id="1442369"/>
    <lineage>
        <taxon>Eukaryota</taxon>
        <taxon>Fungi</taxon>
        <taxon>Dikarya</taxon>
        <taxon>Ascomycota</taxon>
        <taxon>Pezizomycotina</taxon>
        <taxon>Eurotiomycetes</taxon>
        <taxon>Chaetothyriomycetidae</taxon>
        <taxon>Chaetothyriales</taxon>
        <taxon>Herpotrichiellaceae</taxon>
        <taxon>Rhinocladiella</taxon>
    </lineage>
</organism>
<feature type="region of interest" description="Disordered" evidence="2">
    <location>
        <begin position="202"/>
        <end position="227"/>
    </location>
</feature>
<feature type="compositionally biased region" description="Basic and acidic residues" evidence="2">
    <location>
        <begin position="1080"/>
        <end position="1090"/>
    </location>
</feature>
<feature type="compositionally biased region" description="Polar residues" evidence="2">
    <location>
        <begin position="621"/>
        <end position="630"/>
    </location>
</feature>
<feature type="region of interest" description="Disordered" evidence="2">
    <location>
        <begin position="611"/>
        <end position="630"/>
    </location>
</feature>
<dbReference type="HOGENOM" id="CLU_261162_0_0_1"/>
<evidence type="ECO:0000313" key="3">
    <source>
        <dbReference type="EMBL" id="KIX06005.1"/>
    </source>
</evidence>
<keyword evidence="4" id="KW-1185">Reference proteome</keyword>
<evidence type="ECO:0000256" key="1">
    <source>
        <dbReference type="SAM" id="Coils"/>
    </source>
</evidence>
<feature type="compositionally biased region" description="Polar residues" evidence="2">
    <location>
        <begin position="1043"/>
        <end position="1057"/>
    </location>
</feature>
<name>A0A0D2JA81_9EURO</name>
<feature type="compositionally biased region" description="Basic and acidic residues" evidence="2">
    <location>
        <begin position="1268"/>
        <end position="1283"/>
    </location>
</feature>
<dbReference type="GeneID" id="25292050"/>
<feature type="region of interest" description="Disordered" evidence="2">
    <location>
        <begin position="1043"/>
        <end position="1106"/>
    </location>
</feature>
<accession>A0A0D2JA81</accession>
<feature type="coiled-coil region" evidence="1">
    <location>
        <begin position="46"/>
        <end position="87"/>
    </location>
</feature>
<dbReference type="OrthoDB" id="4144201at2759"/>
<protein>
    <submittedName>
        <fullName evidence="3">Uncharacterized protein</fullName>
    </submittedName>
</protein>
<feature type="region of interest" description="Disordered" evidence="2">
    <location>
        <begin position="1231"/>
        <end position="1305"/>
    </location>
</feature>
<dbReference type="VEuPathDB" id="FungiDB:Z518_03979"/>
<feature type="compositionally biased region" description="Polar residues" evidence="2">
    <location>
        <begin position="1067"/>
        <end position="1079"/>
    </location>
</feature>
<evidence type="ECO:0000256" key="2">
    <source>
        <dbReference type="SAM" id="MobiDB-lite"/>
    </source>
</evidence>
<dbReference type="RefSeq" id="XP_013273141.1">
    <property type="nucleotide sequence ID" value="XM_013417687.1"/>
</dbReference>
<gene>
    <name evidence="3" type="ORF">Z518_03979</name>
</gene>
<reference evidence="3 4" key="1">
    <citation type="submission" date="2015-01" db="EMBL/GenBank/DDBJ databases">
        <title>The Genome Sequence of Rhinocladiella mackenzie CBS 650.93.</title>
        <authorList>
            <consortium name="The Broad Institute Genomics Platform"/>
            <person name="Cuomo C."/>
            <person name="de Hoog S."/>
            <person name="Gorbushina A."/>
            <person name="Stielow B."/>
            <person name="Teixiera M."/>
            <person name="Abouelleil A."/>
            <person name="Chapman S.B."/>
            <person name="Priest M."/>
            <person name="Young S.K."/>
            <person name="Wortman J."/>
            <person name="Nusbaum C."/>
            <person name="Birren B."/>
        </authorList>
    </citation>
    <scope>NUCLEOTIDE SEQUENCE [LARGE SCALE GENOMIC DNA]</scope>
    <source>
        <strain evidence="3 4">CBS 650.93</strain>
    </source>
</reference>
<feature type="region of interest" description="Disordered" evidence="2">
    <location>
        <begin position="901"/>
        <end position="928"/>
    </location>
</feature>
<dbReference type="Proteomes" id="UP000053617">
    <property type="component" value="Unassembled WGS sequence"/>
</dbReference>
<sequence>MGKTKGKSLKPAGIDRPSEILSESLPSVRPRSPLKAADGHNVDGWADEDIRTYNELLNERAKLEKEKNELEQKSSRHQTQRALLDENATALDNLFKAQLGGDFKFIGSGSCCLDADFDDPCLEGSEGADFPCKHEICMRAKTKGVSWMEMDTIKYYHARIMSEKSQRMQNALRKQRDVELVRVKKDDEEELALRTRRNAILDKATRSSSGSGAPPADDRDKSGLWGSSPLDMLTPKDFLFDPKNTAILEAAKENEHIVRRIRGRLEKIRHDVNAGRVSPADARVKLDQANSEMAEAERKNNEFRKMILDAEPDLSRFKFNPHNSPGLSTVLQNTLASTSADAFSQALSVMKGFFSASDPHDVQTAIADLRSVLELNGPMSPVLRKSFQALEEMLAKPNAKGFTVDVSTGDGKTRTCNNVVEVMMNLRMKMQSSDNPSAAADPDLNLDEDTIKANLECIKVEEAARNEMEKVSDRMSVDTIENVSAALKKIKSKAILKSPIPPLSDIVLDDVITDILFHRSVKALAAEAALGENVSRLSARTTALVIATARSKPEKYLESLEMIKASIKKTQKKEPPQSLLEAISKVEASIPKFVAAQLEKQKKLAAKKAASTGSATGVDPGSSSARQSSTRHLLDGTFADGEAWDLFKKFFDTPMVKNAGTVRARVVAHYHFNIEDGIWEMFRVIANHHIQHTFRFEPWDAEKEFYRANMSLAASRPEKVHDTILTLKEKGICPGMAAVVIAQRLTFQIRDNFEEAKDISIVLRNTFSHYDPTNNGEWFQVFNFIAQAMTDVLAVIVFSVSALEPRDASVMAADVNGILSTFVLAAVDGDQAETNLHVIEAFIRSILVDSVDESETDKLQDVITRFLHMCQFSRYRCSPQHTCKLRIRELNVEKLKPLVPAPLNLKKRPPESAAGESQHVPSPPGLPRHILLQSKVDEHWDMACSLVPHLSCPTGSECDCSPALQKYAEEMRALKLGCDADFDAINSRAEMGMSIPDTLMDSIEKKESAMHNQLFNYGDWAKKPRSPLVFKLSRFEERLADASTSGKTLSKEQSMQLKQVPGGVPSIQKSTSSNTSETGNLERESKDERNLQPTGKPVSVNAGAPDVESGQFTSLVDLGLSEPRNRTVFAAQSDFPMSEREGTIKAQILEFIHGIYKMDRVASELNGLTFRDTLHGVSLQLQDMAIGHIETAWIIARAQGYTGLQAWLEREYAGVEDDRITRDVHIRVPAEYATSKAENKSAPKKGPNPSQGHTARPPPSPAAGAPSLERHTEQTLTEMERIGQDFIQKMQIIPQPRIGRPKRKQ</sequence>
<dbReference type="EMBL" id="KN847477">
    <property type="protein sequence ID" value="KIX06005.1"/>
    <property type="molecule type" value="Genomic_DNA"/>
</dbReference>
<keyword evidence="1" id="KW-0175">Coiled coil</keyword>
<feature type="region of interest" description="Disordered" evidence="2">
    <location>
        <begin position="1"/>
        <end position="42"/>
    </location>
</feature>
<proteinExistence type="predicted"/>